<keyword evidence="2 9" id="KW-0813">Transport</keyword>
<keyword evidence="6" id="KW-0653">Protein transport</keyword>
<keyword evidence="7 9" id="KW-1133">Transmembrane helix</keyword>
<feature type="transmembrane region" description="Helical" evidence="9">
    <location>
        <begin position="289"/>
        <end position="309"/>
    </location>
</feature>
<dbReference type="Gene3D" id="1.10.3720.10">
    <property type="entry name" value="MetI-like"/>
    <property type="match status" value="1"/>
</dbReference>
<keyword evidence="3" id="KW-1003">Cell membrane</keyword>
<evidence type="ECO:0000256" key="7">
    <source>
        <dbReference type="ARBA" id="ARBA00022989"/>
    </source>
</evidence>
<feature type="transmembrane region" description="Helical" evidence="9">
    <location>
        <begin position="321"/>
        <end position="340"/>
    </location>
</feature>
<keyword evidence="4 9" id="KW-0812">Transmembrane</keyword>
<protein>
    <submittedName>
        <fullName evidence="11">ABC-type dipeptide/oligopeptide/nickel transport system, permease component</fullName>
    </submittedName>
</protein>
<dbReference type="Gene3D" id="2.60.40.10">
    <property type="entry name" value="Immunoglobulins"/>
    <property type="match status" value="1"/>
</dbReference>
<dbReference type="InterPro" id="IPR025966">
    <property type="entry name" value="OppC_N"/>
</dbReference>
<dbReference type="RefSeq" id="WP_007277139.1">
    <property type="nucleotide sequence ID" value="NZ_ABCK01000003.1"/>
</dbReference>
<evidence type="ECO:0000313" key="11">
    <source>
        <dbReference type="EMBL" id="EDM28837.1"/>
    </source>
</evidence>
<evidence type="ECO:0000256" key="9">
    <source>
        <dbReference type="RuleBase" id="RU363032"/>
    </source>
</evidence>
<evidence type="ECO:0000256" key="6">
    <source>
        <dbReference type="ARBA" id="ARBA00022927"/>
    </source>
</evidence>
<dbReference type="SUPFAM" id="SSF161098">
    <property type="entry name" value="MetI-like"/>
    <property type="match status" value="1"/>
</dbReference>
<sequence>MKKSTEIPEIAELDFTPLPKVDAADEKMRPSQSYWQDAMRRFVKNKRAMAAAFSLILMLCICLLGPFIWTVDPNQQQLNEALQAPSWSFQGRAAKIIADPDSSDSQTFIPQAGELNSAVSGLETRGLASTVQIHLSWQAPPCAHAFQIYRNELVPLDRQTLGVPLARVKGTEYRDALKLELIDYYYSVVAIDQNGEESPLYSTLQVNVEQAFSLSDAKRLGYDVKVGDTVTLNAHPLGTDSLGRDLLARIMKGGQVSLYIGIIAPLIYIFLGILIGGISGYLGGKADGLIMRFTDFVIALPFLLFMILFKVAAGNSSENSINIILISLIILSWPGSARLIRGQVLQLREEPYIQASRLLGGSPLYIIFRHLLPNTLGVILVSLSFAIPSCIFTEAFLSFIGMGVVLPDTSWGSMCNEGVKLMITYPYLLIVPSVFISITVLAFNILGDGLRDALDAKMRSRE</sequence>
<dbReference type="PROSITE" id="PS50928">
    <property type="entry name" value="ABC_TM1"/>
    <property type="match status" value="1"/>
</dbReference>
<dbReference type="InterPro" id="IPR000515">
    <property type="entry name" value="MetI-like"/>
</dbReference>
<keyword evidence="12" id="KW-1185">Reference proteome</keyword>
<dbReference type="Pfam" id="PF12911">
    <property type="entry name" value="OppC_N"/>
    <property type="match status" value="1"/>
</dbReference>
<proteinExistence type="inferred from homology"/>
<feature type="transmembrane region" description="Helical" evidence="9">
    <location>
        <begin position="427"/>
        <end position="446"/>
    </location>
</feature>
<dbReference type="Pfam" id="PF00528">
    <property type="entry name" value="BPD_transp_1"/>
    <property type="match status" value="1"/>
</dbReference>
<dbReference type="PANTHER" id="PTHR43386">
    <property type="entry name" value="OLIGOPEPTIDE TRANSPORT SYSTEM PERMEASE PROTEIN APPC"/>
    <property type="match status" value="1"/>
</dbReference>
<evidence type="ECO:0000256" key="4">
    <source>
        <dbReference type="ARBA" id="ARBA00022692"/>
    </source>
</evidence>
<name>A6DGV4_9BACT</name>
<feature type="transmembrane region" description="Helical" evidence="9">
    <location>
        <begin position="378"/>
        <end position="406"/>
    </location>
</feature>
<dbReference type="EMBL" id="ABCK01000003">
    <property type="protein sequence ID" value="EDM28837.1"/>
    <property type="molecule type" value="Genomic_DNA"/>
</dbReference>
<evidence type="ECO:0000256" key="5">
    <source>
        <dbReference type="ARBA" id="ARBA00022856"/>
    </source>
</evidence>
<reference evidence="11 12" key="1">
    <citation type="journal article" date="2010" name="J. Bacteriol.">
        <title>Genome sequence of Lentisphaera araneosa HTCC2155T, the type species of the order Lentisphaerales in the phylum Lentisphaerae.</title>
        <authorList>
            <person name="Thrash J.C."/>
            <person name="Cho J.C."/>
            <person name="Vergin K.L."/>
            <person name="Morris R.M."/>
            <person name="Giovannoni S.J."/>
        </authorList>
    </citation>
    <scope>NUCLEOTIDE SEQUENCE [LARGE SCALE GENOMIC DNA]</scope>
    <source>
        <strain evidence="11 12">HTCC2155</strain>
    </source>
</reference>
<dbReference type="PANTHER" id="PTHR43386:SF24">
    <property type="entry name" value="OLIGOPEPTIDE TRANSPORT SYSTEM PERMEASE PROTEIN AMID"/>
    <property type="match status" value="1"/>
</dbReference>
<evidence type="ECO:0000256" key="3">
    <source>
        <dbReference type="ARBA" id="ARBA00022475"/>
    </source>
</evidence>
<dbReference type="GO" id="GO:0015031">
    <property type="term" value="P:protein transport"/>
    <property type="evidence" value="ECO:0007669"/>
    <property type="project" value="UniProtKB-KW"/>
</dbReference>
<keyword evidence="8 9" id="KW-0472">Membrane</keyword>
<dbReference type="InterPro" id="IPR013783">
    <property type="entry name" value="Ig-like_fold"/>
</dbReference>
<dbReference type="eggNOG" id="COG1173">
    <property type="taxonomic scope" value="Bacteria"/>
</dbReference>
<feature type="domain" description="ABC transmembrane type-1" evidence="10">
    <location>
        <begin position="254"/>
        <end position="447"/>
    </location>
</feature>
<dbReference type="InterPro" id="IPR035906">
    <property type="entry name" value="MetI-like_sf"/>
</dbReference>
<keyword evidence="5" id="KW-0571">Peptide transport</keyword>
<evidence type="ECO:0000256" key="8">
    <source>
        <dbReference type="ARBA" id="ARBA00023136"/>
    </source>
</evidence>
<dbReference type="GO" id="GO:0005886">
    <property type="term" value="C:plasma membrane"/>
    <property type="evidence" value="ECO:0007669"/>
    <property type="project" value="UniProtKB-SubCell"/>
</dbReference>
<accession>A6DGV4</accession>
<comment type="subcellular location">
    <subcellularLocation>
        <location evidence="1 9">Cell membrane</location>
        <topology evidence="1 9">Multi-pass membrane protein</topology>
    </subcellularLocation>
</comment>
<evidence type="ECO:0000256" key="1">
    <source>
        <dbReference type="ARBA" id="ARBA00004651"/>
    </source>
</evidence>
<evidence type="ECO:0000256" key="2">
    <source>
        <dbReference type="ARBA" id="ARBA00022448"/>
    </source>
</evidence>
<dbReference type="STRING" id="313628.LNTAR_13512"/>
<evidence type="ECO:0000259" key="10">
    <source>
        <dbReference type="PROSITE" id="PS50928"/>
    </source>
</evidence>
<comment type="caution">
    <text evidence="11">The sequence shown here is derived from an EMBL/GenBank/DDBJ whole genome shotgun (WGS) entry which is preliminary data.</text>
</comment>
<organism evidence="11 12">
    <name type="scientific">Lentisphaera araneosa HTCC2155</name>
    <dbReference type="NCBI Taxonomy" id="313628"/>
    <lineage>
        <taxon>Bacteria</taxon>
        <taxon>Pseudomonadati</taxon>
        <taxon>Lentisphaerota</taxon>
        <taxon>Lentisphaeria</taxon>
        <taxon>Lentisphaerales</taxon>
        <taxon>Lentisphaeraceae</taxon>
        <taxon>Lentisphaera</taxon>
    </lineage>
</organism>
<feature type="transmembrane region" description="Helical" evidence="9">
    <location>
        <begin position="258"/>
        <end position="282"/>
    </location>
</feature>
<dbReference type="GO" id="GO:0055085">
    <property type="term" value="P:transmembrane transport"/>
    <property type="evidence" value="ECO:0007669"/>
    <property type="project" value="InterPro"/>
</dbReference>
<dbReference type="AlphaFoldDB" id="A6DGV4"/>
<dbReference type="InterPro" id="IPR050366">
    <property type="entry name" value="BP-dependent_transpt_permease"/>
</dbReference>
<dbReference type="CDD" id="cd06261">
    <property type="entry name" value="TM_PBP2"/>
    <property type="match status" value="1"/>
</dbReference>
<comment type="similarity">
    <text evidence="9">Belongs to the binding-protein-dependent transport system permease family.</text>
</comment>
<feature type="transmembrane region" description="Helical" evidence="9">
    <location>
        <begin position="48"/>
        <end position="69"/>
    </location>
</feature>
<dbReference type="Proteomes" id="UP000004947">
    <property type="component" value="Unassembled WGS sequence"/>
</dbReference>
<dbReference type="GO" id="GO:0015833">
    <property type="term" value="P:peptide transport"/>
    <property type="evidence" value="ECO:0007669"/>
    <property type="project" value="UniProtKB-KW"/>
</dbReference>
<evidence type="ECO:0000313" key="12">
    <source>
        <dbReference type="Proteomes" id="UP000004947"/>
    </source>
</evidence>
<gene>
    <name evidence="11" type="ORF">LNTAR_13512</name>
</gene>